<dbReference type="Proteomes" id="UP000240481">
    <property type="component" value="Unassembled WGS sequence"/>
</dbReference>
<keyword evidence="1" id="KW-0472">Membrane</keyword>
<organism evidence="2 3">
    <name type="scientific">Photobacterium swingsii</name>
    <dbReference type="NCBI Taxonomy" id="680026"/>
    <lineage>
        <taxon>Bacteria</taxon>
        <taxon>Pseudomonadati</taxon>
        <taxon>Pseudomonadota</taxon>
        <taxon>Gammaproteobacteria</taxon>
        <taxon>Vibrionales</taxon>
        <taxon>Vibrionaceae</taxon>
        <taxon>Photobacterium</taxon>
    </lineage>
</organism>
<keyword evidence="3" id="KW-1185">Reference proteome</keyword>
<comment type="caution">
    <text evidence="2">The sequence shown here is derived from an EMBL/GenBank/DDBJ whole genome shotgun (WGS) entry which is preliminary data.</text>
</comment>
<reference evidence="2 3" key="1">
    <citation type="submission" date="2018-01" db="EMBL/GenBank/DDBJ databases">
        <title>Whole genome sequencing of Histamine producing bacteria.</title>
        <authorList>
            <person name="Butler K."/>
        </authorList>
    </citation>
    <scope>NUCLEOTIDE SEQUENCE [LARGE SCALE GENOMIC DNA]</scope>
    <source>
        <strain evidence="2 3">DSM 24669</strain>
    </source>
</reference>
<dbReference type="EMBL" id="PYLZ01000004">
    <property type="protein sequence ID" value="PSW24923.1"/>
    <property type="molecule type" value="Genomic_DNA"/>
</dbReference>
<keyword evidence="1" id="KW-0812">Transmembrane</keyword>
<evidence type="ECO:0000313" key="3">
    <source>
        <dbReference type="Proteomes" id="UP000240481"/>
    </source>
</evidence>
<sequence length="73" mass="8129">MYKGIGLVIALVGASLLTSGIYSAVLDLIAFVVLVYMGLNHKQYHRGKQTKEQEAHLAFNVKKQRNDKLDITP</sequence>
<name>A0A0J8VEM9_9GAMM</name>
<feature type="transmembrane region" description="Helical" evidence="1">
    <location>
        <begin position="6"/>
        <end position="39"/>
    </location>
</feature>
<gene>
    <name evidence="2" type="ORF">C9I94_08915</name>
</gene>
<proteinExistence type="predicted"/>
<evidence type="ECO:0000256" key="1">
    <source>
        <dbReference type="SAM" id="Phobius"/>
    </source>
</evidence>
<accession>A0A0J8VEM9</accession>
<protein>
    <submittedName>
        <fullName evidence="2">Uncharacterized protein</fullName>
    </submittedName>
</protein>
<keyword evidence="1" id="KW-1133">Transmembrane helix</keyword>
<dbReference type="AlphaFoldDB" id="A0A0J8VEM9"/>
<dbReference type="RefSeq" id="WP_048897852.1">
    <property type="nucleotide sequence ID" value="NZ_AP024853.1"/>
</dbReference>
<evidence type="ECO:0000313" key="2">
    <source>
        <dbReference type="EMBL" id="PSW24923.1"/>
    </source>
</evidence>